<dbReference type="KEGG" id="foc:113215169"/>
<keyword evidence="1" id="KW-0540">Nuclease</keyword>
<keyword evidence="5" id="KW-1185">Reference proteome</keyword>
<sequence length="255" mass="29343">MSFERNTRSLCLKVIRPLLFELRNSYKRTVLPVNTYHRFRKKNHQTSQPQRFKYFLVLDFEATCDNNFFPEMEVIEFPCLKIDSSTFETLGKFHIYVRPVKHPLLTPFCVNLTGISQEMVDGQLPFSEALTEFLKWIANSDTLLHGPQANSALVTCGDWDLLKMLPNQCALSGIPIPSEMKSWINIKKSFLHSTGLYPHGIKDMLAQLNLEHEGRLHSGIDDCRNIVKIMHGLAARGHIFQITRSFSNRPPVPRT</sequence>
<reference evidence="6" key="1">
    <citation type="submission" date="2025-08" db="UniProtKB">
        <authorList>
            <consortium name="RefSeq"/>
        </authorList>
    </citation>
    <scope>IDENTIFICATION</scope>
    <source>
        <tissue evidence="6">Whole organism</tissue>
    </source>
</reference>
<evidence type="ECO:0000256" key="3">
    <source>
        <dbReference type="ARBA" id="ARBA00022839"/>
    </source>
</evidence>
<dbReference type="PANTHER" id="PTHR23044">
    <property type="entry name" value="3'-5' EXONUCLEASE ERI1-RELATED"/>
    <property type="match status" value="1"/>
</dbReference>
<dbReference type="InterPro" id="IPR012337">
    <property type="entry name" value="RNaseH-like_sf"/>
</dbReference>
<dbReference type="GO" id="GO:0000175">
    <property type="term" value="F:3'-5'-RNA exonuclease activity"/>
    <property type="evidence" value="ECO:0007669"/>
    <property type="project" value="InterPro"/>
</dbReference>
<dbReference type="InterPro" id="IPR036397">
    <property type="entry name" value="RNaseH_sf"/>
</dbReference>
<dbReference type="Pfam" id="PF00929">
    <property type="entry name" value="RNase_T"/>
    <property type="match status" value="1"/>
</dbReference>
<keyword evidence="2" id="KW-0378">Hydrolase</keyword>
<feature type="domain" description="Exonuclease" evidence="4">
    <location>
        <begin position="54"/>
        <end position="239"/>
    </location>
</feature>
<dbReference type="Gene3D" id="3.30.420.10">
    <property type="entry name" value="Ribonuclease H-like superfamily/Ribonuclease H"/>
    <property type="match status" value="1"/>
</dbReference>
<dbReference type="CDD" id="cd06133">
    <property type="entry name" value="ERI-1_3'hExo_like"/>
    <property type="match status" value="1"/>
</dbReference>
<accession>A0A6J1TB80</accession>
<evidence type="ECO:0000313" key="6">
    <source>
        <dbReference type="RefSeq" id="XP_026290553.1"/>
    </source>
</evidence>
<dbReference type="RefSeq" id="XP_026290553.1">
    <property type="nucleotide sequence ID" value="XM_026434768.2"/>
</dbReference>
<dbReference type="OrthoDB" id="1452at2759"/>
<dbReference type="InterPro" id="IPR013520">
    <property type="entry name" value="Ribonucl_H"/>
</dbReference>
<dbReference type="GeneID" id="113215169"/>
<protein>
    <submittedName>
        <fullName evidence="6">ERI1 exoribonuclease 3-like isoform X1</fullName>
    </submittedName>
</protein>
<organism evidence="5 6">
    <name type="scientific">Frankliniella occidentalis</name>
    <name type="common">Western flower thrips</name>
    <name type="synonym">Euthrips occidentalis</name>
    <dbReference type="NCBI Taxonomy" id="133901"/>
    <lineage>
        <taxon>Eukaryota</taxon>
        <taxon>Metazoa</taxon>
        <taxon>Ecdysozoa</taxon>
        <taxon>Arthropoda</taxon>
        <taxon>Hexapoda</taxon>
        <taxon>Insecta</taxon>
        <taxon>Pterygota</taxon>
        <taxon>Neoptera</taxon>
        <taxon>Paraneoptera</taxon>
        <taxon>Thysanoptera</taxon>
        <taxon>Terebrantia</taxon>
        <taxon>Thripoidea</taxon>
        <taxon>Thripidae</taxon>
        <taxon>Frankliniella</taxon>
    </lineage>
</organism>
<proteinExistence type="predicted"/>
<dbReference type="InterPro" id="IPR047201">
    <property type="entry name" value="ERI-1_3'hExo-like"/>
</dbReference>
<dbReference type="SUPFAM" id="SSF53098">
    <property type="entry name" value="Ribonuclease H-like"/>
    <property type="match status" value="1"/>
</dbReference>
<evidence type="ECO:0000259" key="4">
    <source>
        <dbReference type="SMART" id="SM00479"/>
    </source>
</evidence>
<dbReference type="SMART" id="SM00479">
    <property type="entry name" value="EXOIII"/>
    <property type="match status" value="1"/>
</dbReference>
<evidence type="ECO:0000256" key="1">
    <source>
        <dbReference type="ARBA" id="ARBA00022722"/>
    </source>
</evidence>
<gene>
    <name evidence="6" type="primary">LOC113215169</name>
</gene>
<dbReference type="GO" id="GO:0003676">
    <property type="term" value="F:nucleic acid binding"/>
    <property type="evidence" value="ECO:0007669"/>
    <property type="project" value="InterPro"/>
</dbReference>
<dbReference type="PANTHER" id="PTHR23044:SF61">
    <property type="entry name" value="3'-5' EXORIBONUCLEASE 1-RELATED"/>
    <property type="match status" value="1"/>
</dbReference>
<dbReference type="InterPro" id="IPR051274">
    <property type="entry name" value="3-5_Exoribonuclease"/>
</dbReference>
<keyword evidence="3" id="KW-0269">Exonuclease</keyword>
<evidence type="ECO:0000256" key="2">
    <source>
        <dbReference type="ARBA" id="ARBA00022801"/>
    </source>
</evidence>
<evidence type="ECO:0000313" key="5">
    <source>
        <dbReference type="Proteomes" id="UP000504606"/>
    </source>
</evidence>
<dbReference type="AlphaFoldDB" id="A0A6J1TB80"/>
<name>A0A6J1TB80_FRAOC</name>
<dbReference type="Proteomes" id="UP000504606">
    <property type="component" value="Unplaced"/>
</dbReference>